<accession>A0A8J6QUS5</accession>
<evidence type="ECO:0000313" key="3">
    <source>
        <dbReference type="Proteomes" id="UP000638014"/>
    </source>
</evidence>
<organism evidence="2 3">
    <name type="scientific">Neiella litorisoli</name>
    <dbReference type="NCBI Taxonomy" id="2771431"/>
    <lineage>
        <taxon>Bacteria</taxon>
        <taxon>Pseudomonadati</taxon>
        <taxon>Pseudomonadota</taxon>
        <taxon>Gammaproteobacteria</taxon>
        <taxon>Alteromonadales</taxon>
        <taxon>Echinimonadaceae</taxon>
        <taxon>Neiella</taxon>
    </lineage>
</organism>
<feature type="region of interest" description="Disordered" evidence="1">
    <location>
        <begin position="22"/>
        <end position="50"/>
    </location>
</feature>
<keyword evidence="3" id="KW-1185">Reference proteome</keyword>
<dbReference type="AlphaFoldDB" id="A0A8J6QUS5"/>
<dbReference type="EMBL" id="JACXAF010000009">
    <property type="protein sequence ID" value="MBD1389443.1"/>
    <property type="molecule type" value="Genomic_DNA"/>
</dbReference>
<dbReference type="Proteomes" id="UP000638014">
    <property type="component" value="Unassembled WGS sequence"/>
</dbReference>
<protein>
    <submittedName>
        <fullName evidence="2">Uncharacterized protein</fullName>
    </submittedName>
</protein>
<evidence type="ECO:0000256" key="1">
    <source>
        <dbReference type="SAM" id="MobiDB-lite"/>
    </source>
</evidence>
<evidence type="ECO:0000313" key="2">
    <source>
        <dbReference type="EMBL" id="MBD1389443.1"/>
    </source>
</evidence>
<gene>
    <name evidence="2" type="ORF">IC617_08390</name>
</gene>
<proteinExistence type="predicted"/>
<reference evidence="2" key="1">
    <citation type="submission" date="2020-09" db="EMBL/GenBank/DDBJ databases">
        <title>A novel bacterium of genus Neiella, isolated from South China Sea.</title>
        <authorList>
            <person name="Huang H."/>
            <person name="Mo K."/>
            <person name="Hu Y."/>
        </authorList>
    </citation>
    <scope>NUCLEOTIDE SEQUENCE</scope>
    <source>
        <strain evidence="2">HB171785</strain>
    </source>
</reference>
<sequence length="50" mass="5938">MLTETTRRLLWQIGMLKKNSLSEQSAEQARIATNRRYRRNTEARKQSVSE</sequence>
<comment type="caution">
    <text evidence="2">The sequence shown here is derived from an EMBL/GenBank/DDBJ whole genome shotgun (WGS) entry which is preliminary data.</text>
</comment>
<name>A0A8J6QUS5_9GAMM</name>
<dbReference type="RefSeq" id="WP_191144550.1">
    <property type="nucleotide sequence ID" value="NZ_JACXAF010000009.1"/>
</dbReference>
<feature type="compositionally biased region" description="Basic and acidic residues" evidence="1">
    <location>
        <begin position="39"/>
        <end position="50"/>
    </location>
</feature>